<dbReference type="EC" id="3.3.2.2" evidence="6"/>
<dbReference type="Pfam" id="PF07947">
    <property type="entry name" value="YhhN"/>
    <property type="match status" value="1"/>
</dbReference>
<evidence type="ECO:0000256" key="6">
    <source>
        <dbReference type="ARBA" id="ARBA00035673"/>
    </source>
</evidence>
<protein>
    <recommendedName>
        <fullName evidence="6">lysoplasmalogenase</fullName>
        <ecNumber evidence="6">3.3.2.2</ecNumber>
    </recommendedName>
</protein>
<comment type="catalytic activity">
    <reaction evidence="7">
        <text>a 1-O-(1Z-alkenyl)-sn-glycero-3-phosphoethanolamine + H2O = a 2,3-saturated aldehyde + sn-glycero-3-phosphoethanolamine</text>
        <dbReference type="Rhea" id="RHEA:16905"/>
        <dbReference type="ChEBI" id="CHEBI:15377"/>
        <dbReference type="ChEBI" id="CHEBI:73359"/>
        <dbReference type="ChEBI" id="CHEBI:77288"/>
        <dbReference type="ChEBI" id="CHEBI:143890"/>
        <dbReference type="EC" id="3.3.2.2"/>
    </reaction>
</comment>
<comment type="similarity">
    <text evidence="2">Belongs to the TMEM86 family.</text>
</comment>
<dbReference type="EMBL" id="JAZGQO010000007">
    <property type="protein sequence ID" value="KAK6181699.1"/>
    <property type="molecule type" value="Genomic_DNA"/>
</dbReference>
<comment type="subcellular location">
    <subcellularLocation>
        <location evidence="1">Membrane</location>
        <topology evidence="1">Multi-pass membrane protein</topology>
    </subcellularLocation>
</comment>
<feature type="transmembrane region" description="Helical" evidence="9">
    <location>
        <begin position="104"/>
        <end position="124"/>
    </location>
</feature>
<evidence type="ECO:0000313" key="10">
    <source>
        <dbReference type="EMBL" id="KAK6181699.1"/>
    </source>
</evidence>
<evidence type="ECO:0000313" key="11">
    <source>
        <dbReference type="Proteomes" id="UP001347796"/>
    </source>
</evidence>
<dbReference type="PANTHER" id="PTHR31885">
    <property type="entry name" value="GH04784P"/>
    <property type="match status" value="1"/>
</dbReference>
<keyword evidence="4 9" id="KW-1133">Transmembrane helix</keyword>
<proteinExistence type="inferred from homology"/>
<evidence type="ECO:0000256" key="3">
    <source>
        <dbReference type="ARBA" id="ARBA00022692"/>
    </source>
</evidence>
<feature type="transmembrane region" description="Helical" evidence="9">
    <location>
        <begin position="214"/>
        <end position="232"/>
    </location>
</feature>
<evidence type="ECO:0000256" key="9">
    <source>
        <dbReference type="SAM" id="Phobius"/>
    </source>
</evidence>
<name>A0AAN8JYF5_PATCE</name>
<evidence type="ECO:0000256" key="4">
    <source>
        <dbReference type="ARBA" id="ARBA00022989"/>
    </source>
</evidence>
<evidence type="ECO:0000256" key="8">
    <source>
        <dbReference type="ARBA" id="ARBA00049560"/>
    </source>
</evidence>
<accession>A0AAN8JYF5</accession>
<evidence type="ECO:0000256" key="2">
    <source>
        <dbReference type="ARBA" id="ARBA00007375"/>
    </source>
</evidence>
<feature type="transmembrane region" description="Helical" evidence="9">
    <location>
        <begin position="185"/>
        <end position="202"/>
    </location>
</feature>
<feature type="transmembrane region" description="Helical" evidence="9">
    <location>
        <begin position="131"/>
        <end position="148"/>
    </location>
</feature>
<evidence type="ECO:0000256" key="7">
    <source>
        <dbReference type="ARBA" id="ARBA00049458"/>
    </source>
</evidence>
<organism evidence="10 11">
    <name type="scientific">Patella caerulea</name>
    <name type="common">Rayed Mediterranean limpet</name>
    <dbReference type="NCBI Taxonomy" id="87958"/>
    <lineage>
        <taxon>Eukaryota</taxon>
        <taxon>Metazoa</taxon>
        <taxon>Spiralia</taxon>
        <taxon>Lophotrochozoa</taxon>
        <taxon>Mollusca</taxon>
        <taxon>Gastropoda</taxon>
        <taxon>Patellogastropoda</taxon>
        <taxon>Patelloidea</taxon>
        <taxon>Patellidae</taxon>
        <taxon>Patella</taxon>
    </lineage>
</organism>
<evidence type="ECO:0000256" key="1">
    <source>
        <dbReference type="ARBA" id="ARBA00004141"/>
    </source>
</evidence>
<dbReference type="InterPro" id="IPR012506">
    <property type="entry name" value="TMEM86B-like"/>
</dbReference>
<dbReference type="PANTHER" id="PTHR31885:SF6">
    <property type="entry name" value="GH04784P"/>
    <property type="match status" value="1"/>
</dbReference>
<evidence type="ECO:0000256" key="5">
    <source>
        <dbReference type="ARBA" id="ARBA00023136"/>
    </source>
</evidence>
<dbReference type="Proteomes" id="UP001347796">
    <property type="component" value="Unassembled WGS sequence"/>
</dbReference>
<dbReference type="GO" id="GO:0016020">
    <property type="term" value="C:membrane"/>
    <property type="evidence" value="ECO:0007669"/>
    <property type="project" value="UniProtKB-SubCell"/>
</dbReference>
<comment type="caution">
    <text evidence="10">The sequence shown here is derived from an EMBL/GenBank/DDBJ whole genome shotgun (WGS) entry which is preliminary data.</text>
</comment>
<feature type="transmembrane region" description="Helical" evidence="9">
    <location>
        <begin position="154"/>
        <end position="173"/>
    </location>
</feature>
<keyword evidence="3 9" id="KW-0812">Transmembrane</keyword>
<gene>
    <name evidence="10" type="ORF">SNE40_009503</name>
</gene>
<feature type="transmembrane region" description="Helical" evidence="9">
    <location>
        <begin position="45"/>
        <end position="65"/>
    </location>
</feature>
<reference evidence="10 11" key="1">
    <citation type="submission" date="2024-01" db="EMBL/GenBank/DDBJ databases">
        <title>The genome of the rayed Mediterranean limpet Patella caerulea (Linnaeus, 1758).</title>
        <authorList>
            <person name="Anh-Thu Weber A."/>
            <person name="Halstead-Nussloch G."/>
        </authorList>
    </citation>
    <scope>NUCLEOTIDE SEQUENCE [LARGE SCALE GENOMIC DNA]</scope>
    <source>
        <strain evidence="10">AATW-2023a</strain>
        <tissue evidence="10">Whole specimen</tissue>
    </source>
</reference>
<feature type="transmembrane region" description="Helical" evidence="9">
    <location>
        <begin position="77"/>
        <end position="98"/>
    </location>
</feature>
<comment type="catalytic activity">
    <reaction evidence="8">
        <text>a 1-O-(1Z-alkenyl)-sn-glycero-3-phosphocholine + H2O = a 2,3-saturated aldehyde + sn-glycerol 3-phosphocholine</text>
        <dbReference type="Rhea" id="RHEA:22544"/>
        <dbReference type="ChEBI" id="CHEBI:15377"/>
        <dbReference type="ChEBI" id="CHEBI:16870"/>
        <dbReference type="ChEBI" id="CHEBI:73359"/>
        <dbReference type="ChEBI" id="CHEBI:77287"/>
        <dbReference type="EC" id="3.3.2.2"/>
    </reaction>
</comment>
<dbReference type="GO" id="GO:0047408">
    <property type="term" value="F:alkenylglycerophosphocholine hydrolase activity"/>
    <property type="evidence" value="ECO:0007669"/>
    <property type="project" value="UniProtKB-EC"/>
</dbReference>
<sequence length="235" mass="26270">MLLLLFYHFRQLLSRLKDVQLIPFYITTALFFVVCKPHLDYPPETFLTAALKILPIISLAGYLIFNFNDATKSQGIYTNMITCGLLVSVLGDICIVWREVLFLPGVYFFGVAHMFYSLGLLTTYGKSVNKALFAYLAIASFLCIAGGIDSWFKIGILFIYNCLVTNVGFLGVARYEQEQSLSAKLAAYGGVLFMISDFVIAVDRWKFGILGSEFVVMVTYYGAQACLALSTLNEH</sequence>
<keyword evidence="5 9" id="KW-0472">Membrane</keyword>
<dbReference type="AlphaFoldDB" id="A0AAN8JYF5"/>
<keyword evidence="11" id="KW-1185">Reference proteome</keyword>